<evidence type="ECO:0000313" key="2">
    <source>
        <dbReference type="Proteomes" id="UP000237883"/>
    </source>
</evidence>
<dbReference type="Proteomes" id="UP000237883">
    <property type="component" value="Chromosome"/>
</dbReference>
<protein>
    <submittedName>
        <fullName evidence="1">5-nitroimidazole antibiotic resistance protein</fullName>
    </submittedName>
</protein>
<dbReference type="InterPro" id="IPR024747">
    <property type="entry name" value="Pyridox_Oxase-rel"/>
</dbReference>
<dbReference type="PANTHER" id="PTHR34071">
    <property type="entry name" value="5-NITROIMIDAZOLE ANTIBIOTICS RESISTANCE PROTEIN, NIMA-FAMILY-RELATED PROTEIN-RELATED"/>
    <property type="match status" value="1"/>
</dbReference>
<dbReference type="SUPFAM" id="SSF50475">
    <property type="entry name" value="FMN-binding split barrel"/>
    <property type="match status" value="1"/>
</dbReference>
<dbReference type="EMBL" id="CP027228">
    <property type="protein sequence ID" value="AVM48890.1"/>
    <property type="molecule type" value="Genomic_DNA"/>
</dbReference>
<dbReference type="AlphaFoldDB" id="A0A2S0L6H2"/>
<keyword evidence="2" id="KW-1185">Reference proteome</keyword>
<organism evidence="1 2">
    <name type="scientific">Mogibacterium diversum</name>
    <dbReference type="NCBI Taxonomy" id="114527"/>
    <lineage>
        <taxon>Bacteria</taxon>
        <taxon>Bacillati</taxon>
        <taxon>Bacillota</taxon>
        <taxon>Clostridia</taxon>
        <taxon>Peptostreptococcales</taxon>
        <taxon>Anaerovoracaceae</taxon>
        <taxon>Mogibacterium</taxon>
    </lineage>
</organism>
<dbReference type="KEGG" id="mdv:C5Q96_08495"/>
<dbReference type="PANTHER" id="PTHR34071:SF2">
    <property type="entry name" value="FLAVIN-NUCLEOTIDE-BINDING PROTEIN"/>
    <property type="match status" value="1"/>
</dbReference>
<gene>
    <name evidence="1" type="ORF">C5Q96_08495</name>
</gene>
<accession>A0A2S0L6H2</accession>
<dbReference type="InterPro" id="IPR012349">
    <property type="entry name" value="Split_barrel_FMN-bd"/>
</dbReference>
<name>A0A2S0L6H2_9FIRM</name>
<dbReference type="OrthoDB" id="9794935at2"/>
<dbReference type="GeneID" id="78392300"/>
<dbReference type="Gene3D" id="2.30.110.10">
    <property type="entry name" value="Electron Transport, Fmn-binding Protein, Chain A"/>
    <property type="match status" value="1"/>
</dbReference>
<dbReference type="RefSeq" id="WP_106057944.1">
    <property type="nucleotide sequence ID" value="NZ_CAUSVY010000001.1"/>
</dbReference>
<sequence>MFRNLRNEKKAISEEAAKKLLKEAPRGVLAVNGDDDYPYAIPVNYLYDEHKGRIYFHSLRGGYKVECMERCDRVCFTVYGNEQIREEAWAPFVQSAVVFGKCHPIEDREEMFEVLKNFALKYYPSEELVHREIKATGHAVQMYEIEIEHMTGKEVQEK</sequence>
<evidence type="ECO:0000313" key="1">
    <source>
        <dbReference type="EMBL" id="AVM48890.1"/>
    </source>
</evidence>
<reference evidence="2" key="1">
    <citation type="submission" date="2018-02" db="EMBL/GenBank/DDBJ databases">
        <authorList>
            <person name="Holder M.E."/>
            <person name="Ajami N.J."/>
            <person name="Petrosino J.F."/>
        </authorList>
    </citation>
    <scope>NUCLEOTIDE SEQUENCE [LARGE SCALE GENOMIC DNA]</scope>
    <source>
        <strain evidence="2">CCUG 47132</strain>
    </source>
</reference>
<dbReference type="Pfam" id="PF12900">
    <property type="entry name" value="Pyridox_ox_2"/>
    <property type="match status" value="1"/>
</dbReference>
<proteinExistence type="predicted"/>